<proteinExistence type="predicted"/>
<evidence type="ECO:0000256" key="1">
    <source>
        <dbReference type="SAM" id="Phobius"/>
    </source>
</evidence>
<dbReference type="Proteomes" id="UP000813427">
    <property type="component" value="Unassembled WGS sequence"/>
</dbReference>
<sequence length="170" mass="19634">MAETTTTPWDRLWECGTDRASILEGLWLLGLLVMCLGVATGRIQPPSPHHRRCAKRTRYGDMLRVGQTEREPVKTQHNLLYSLSLCTTRRRRLDRPDGDYWILRCRVFCGAGISFVKRNTCHQVENTYPGRLLSKYSVKQHGIKSKWPLAERFYTGSVVTIKALRNSKRN</sequence>
<keyword evidence="1" id="KW-0472">Membrane</keyword>
<evidence type="ECO:0000313" key="3">
    <source>
        <dbReference type="Proteomes" id="UP000813427"/>
    </source>
</evidence>
<gene>
    <name evidence="2" type="ORF">BKA59DRAFT_456588</name>
</gene>
<keyword evidence="1" id="KW-0812">Transmembrane</keyword>
<evidence type="ECO:0000313" key="2">
    <source>
        <dbReference type="EMBL" id="KAH7242013.1"/>
    </source>
</evidence>
<organism evidence="2 3">
    <name type="scientific">Fusarium tricinctum</name>
    <dbReference type="NCBI Taxonomy" id="61284"/>
    <lineage>
        <taxon>Eukaryota</taxon>
        <taxon>Fungi</taxon>
        <taxon>Dikarya</taxon>
        <taxon>Ascomycota</taxon>
        <taxon>Pezizomycotina</taxon>
        <taxon>Sordariomycetes</taxon>
        <taxon>Hypocreomycetidae</taxon>
        <taxon>Hypocreales</taxon>
        <taxon>Nectriaceae</taxon>
        <taxon>Fusarium</taxon>
        <taxon>Fusarium tricinctum species complex</taxon>
    </lineage>
</organism>
<name>A0A8K0RXN5_9HYPO</name>
<accession>A0A8K0RXN5</accession>
<reference evidence="2" key="1">
    <citation type="journal article" date="2021" name="Nat. Commun.">
        <title>Genetic determinants of endophytism in the Arabidopsis root mycobiome.</title>
        <authorList>
            <person name="Mesny F."/>
            <person name="Miyauchi S."/>
            <person name="Thiergart T."/>
            <person name="Pickel B."/>
            <person name="Atanasova L."/>
            <person name="Karlsson M."/>
            <person name="Huettel B."/>
            <person name="Barry K.W."/>
            <person name="Haridas S."/>
            <person name="Chen C."/>
            <person name="Bauer D."/>
            <person name="Andreopoulos W."/>
            <person name="Pangilinan J."/>
            <person name="LaButti K."/>
            <person name="Riley R."/>
            <person name="Lipzen A."/>
            <person name="Clum A."/>
            <person name="Drula E."/>
            <person name="Henrissat B."/>
            <person name="Kohler A."/>
            <person name="Grigoriev I.V."/>
            <person name="Martin F.M."/>
            <person name="Hacquard S."/>
        </authorList>
    </citation>
    <scope>NUCLEOTIDE SEQUENCE</scope>
    <source>
        <strain evidence="2">MPI-SDFR-AT-0068</strain>
    </source>
</reference>
<dbReference type="AlphaFoldDB" id="A0A8K0RXN5"/>
<keyword evidence="3" id="KW-1185">Reference proteome</keyword>
<keyword evidence="1" id="KW-1133">Transmembrane helix</keyword>
<dbReference type="EMBL" id="JAGPXF010000005">
    <property type="protein sequence ID" value="KAH7242013.1"/>
    <property type="molecule type" value="Genomic_DNA"/>
</dbReference>
<feature type="transmembrane region" description="Helical" evidence="1">
    <location>
        <begin position="20"/>
        <end position="41"/>
    </location>
</feature>
<comment type="caution">
    <text evidence="2">The sequence shown here is derived from an EMBL/GenBank/DDBJ whole genome shotgun (WGS) entry which is preliminary data.</text>
</comment>
<protein>
    <submittedName>
        <fullName evidence="2">Uncharacterized protein</fullName>
    </submittedName>
</protein>